<protein>
    <submittedName>
        <fullName evidence="1">Uncharacterized protein</fullName>
    </submittedName>
</protein>
<dbReference type="KEGG" id="bbat:Bdt_3308"/>
<evidence type="ECO:0000313" key="2">
    <source>
        <dbReference type="Proteomes" id="UP000010074"/>
    </source>
</evidence>
<reference evidence="1 2" key="1">
    <citation type="journal article" date="2012" name="BMC Genomics">
        <title>Genome analysis of a simultaneously predatory and prey-independent, novel Bdellovibrio bacteriovorus from the River Tiber, supports in silico predictions of both ancient and recent lateral gene transfer from diverse bacteria.</title>
        <authorList>
            <person name="Hobley L."/>
            <person name="Lerner T.R."/>
            <person name="Williams L.E."/>
            <person name="Lambert C."/>
            <person name="Till R."/>
            <person name="Milner D.S."/>
            <person name="Basford S.M."/>
            <person name="Capeness M.J."/>
            <person name="Fenton A.K."/>
            <person name="Atterbury R.J."/>
            <person name="Harris M.A."/>
            <person name="Sockett R.E."/>
        </authorList>
    </citation>
    <scope>NUCLEOTIDE SEQUENCE [LARGE SCALE GENOMIC DNA]</scope>
    <source>
        <strain evidence="1 2">Tiberius</strain>
    </source>
</reference>
<dbReference type="OrthoDB" id="5288999at2"/>
<dbReference type="PATRIC" id="fig|1069642.3.peg.3275"/>
<dbReference type="Proteomes" id="UP000010074">
    <property type="component" value="Chromosome"/>
</dbReference>
<gene>
    <name evidence="1" type="ORF">Bdt_3308</name>
</gene>
<evidence type="ECO:0000313" key="1">
    <source>
        <dbReference type="EMBL" id="AFY02983.1"/>
    </source>
</evidence>
<dbReference type="STRING" id="1069642.Bdt_3308"/>
<sequence length="390" mass="44571">MLGAPAWAQQTLNKARVEVVPFSSLQKNIHPFQTDCRNILREPQVEWEQFEIVKFPEQSTLQLKISGELKENLDIRFWSRRILLYDKDKKALKPVILPLVNLPLKADTGKFLISLNIPENANFISVPLELFGDESFRYLFHVRGVNQEMKVQAMPVLDKVGKDFCSRDVMWVGAGLMGAAQKQDTSPIVTTLDLQSFTFDTLSFARRWNWKVDRTIRTSAYTSTFQFNNFLDVSGSQRLFDIKGEVAFTKRHWTYRNALFKVQYGYLAGGDFERRPYAYVASASSGGISTGQHISATVGGFAELFSHDKKWYTDVSLRLHPFYFGLDHTYSGIGISGELGFAHPLSYERSIGVYTYGTMFQGKHAGSDSKDTSDVFIFETHLEFRYGWLF</sequence>
<dbReference type="HOGENOM" id="CLU_707254_0_0_7"/>
<proteinExistence type="predicted"/>
<dbReference type="AlphaFoldDB" id="K7YZ27"/>
<organism evidence="1 2">
    <name type="scientific">Bdellovibrio bacteriovorus str. Tiberius</name>
    <dbReference type="NCBI Taxonomy" id="1069642"/>
    <lineage>
        <taxon>Bacteria</taxon>
        <taxon>Pseudomonadati</taxon>
        <taxon>Bdellovibrionota</taxon>
        <taxon>Bdellovibrionia</taxon>
        <taxon>Bdellovibrionales</taxon>
        <taxon>Pseudobdellovibrionaceae</taxon>
        <taxon>Bdellovibrio</taxon>
    </lineage>
</organism>
<accession>K7YZ27</accession>
<dbReference type="EMBL" id="CP002930">
    <property type="protein sequence ID" value="AFY02983.1"/>
    <property type="molecule type" value="Genomic_DNA"/>
</dbReference>
<name>K7YZ27_BDEBC</name>